<gene>
    <name evidence="1" type="ORF">POL67_02865</name>
</gene>
<dbReference type="SMART" id="SM00567">
    <property type="entry name" value="EZ_HEAT"/>
    <property type="match status" value="3"/>
</dbReference>
<accession>A0ABT5EET0</accession>
<dbReference type="Gene3D" id="1.25.10.10">
    <property type="entry name" value="Leucine-rich Repeat Variant"/>
    <property type="match status" value="3"/>
</dbReference>
<dbReference type="RefSeq" id="WP_271915316.1">
    <property type="nucleotide sequence ID" value="NZ_JAQNDO010000001.1"/>
</dbReference>
<protein>
    <recommendedName>
        <fullName evidence="3">HEAT repeat domain-containing protein</fullName>
    </recommendedName>
</protein>
<evidence type="ECO:0000313" key="2">
    <source>
        <dbReference type="Proteomes" id="UP001221411"/>
    </source>
</evidence>
<evidence type="ECO:0000313" key="1">
    <source>
        <dbReference type="EMBL" id="MDC0740271.1"/>
    </source>
</evidence>
<dbReference type="Proteomes" id="UP001221411">
    <property type="component" value="Unassembled WGS sequence"/>
</dbReference>
<keyword evidence="2" id="KW-1185">Reference proteome</keyword>
<dbReference type="SUPFAM" id="SSF48371">
    <property type="entry name" value="ARM repeat"/>
    <property type="match status" value="2"/>
</dbReference>
<dbReference type="InterPro" id="IPR004155">
    <property type="entry name" value="PBS_lyase_HEAT"/>
</dbReference>
<sequence>MTVIFPHQKIRDEEDRSFTFALLACLAEPDLPEDERHEIADTLERLDDPRAEPRLLEWLQDRAAPPPVREAASSILRSAGAQNRSQLAAMLRDGDSLVQRYAVLGMDHRHADFLEPLARDPGHPLHREAIQAVEWGFEEPRFQVLKIAALSHPDPSLRETAANVLLWDEPVAAEEPLLAALDDTEERVAASAANTLQYYPTRRTLARLAELSAREGKLGEVIRSSFDDLRARFQYDLKEAEGAEREALLAWMQPVWSVLAFTDDEICHEPPESFVRTNPVHDIVTADELLSSLSHADGPWAEKKRRLRSADPAAFSPSDIERLTPFVTTHPDPDVRDEGARLLAAWNRYDELFALLDDPRFHISKTAMYYLGKTTPNALVAERAFRHIFDPRTTTTHAYETLETYVAHTPAEEAILRLAKLAAHDERETLRLHAIYALTRLDAARAIAPLLSLLEAPPLKTWSVHVALLEACRTLGLAPHGLDALRELDNLNVQQAIARIGRPSS</sequence>
<dbReference type="InterPro" id="IPR016024">
    <property type="entry name" value="ARM-type_fold"/>
</dbReference>
<comment type="caution">
    <text evidence="1">The sequence shown here is derived from an EMBL/GenBank/DDBJ whole genome shotgun (WGS) entry which is preliminary data.</text>
</comment>
<dbReference type="InterPro" id="IPR011989">
    <property type="entry name" value="ARM-like"/>
</dbReference>
<organism evidence="1 2">
    <name type="scientific">Polyangium mundeleinium</name>
    <dbReference type="NCBI Taxonomy" id="2995306"/>
    <lineage>
        <taxon>Bacteria</taxon>
        <taxon>Pseudomonadati</taxon>
        <taxon>Myxococcota</taxon>
        <taxon>Polyangia</taxon>
        <taxon>Polyangiales</taxon>
        <taxon>Polyangiaceae</taxon>
        <taxon>Polyangium</taxon>
    </lineage>
</organism>
<dbReference type="EMBL" id="JAQNDO010000001">
    <property type="protein sequence ID" value="MDC0740271.1"/>
    <property type="molecule type" value="Genomic_DNA"/>
</dbReference>
<evidence type="ECO:0008006" key="3">
    <source>
        <dbReference type="Google" id="ProtNLM"/>
    </source>
</evidence>
<reference evidence="1 2" key="1">
    <citation type="submission" date="2022-11" db="EMBL/GenBank/DDBJ databases">
        <title>Minimal conservation of predation-associated metabolite biosynthetic gene clusters underscores biosynthetic potential of Myxococcota including descriptions for ten novel species: Archangium lansinium sp. nov., Myxococcus landrumus sp. nov., Nannocystis bai.</title>
        <authorList>
            <person name="Ahearne A."/>
            <person name="Stevens C."/>
            <person name="Dowd S."/>
        </authorList>
    </citation>
    <scope>NUCLEOTIDE SEQUENCE [LARGE SCALE GENOMIC DNA]</scope>
    <source>
        <strain evidence="1 2">RJM3</strain>
    </source>
</reference>
<name>A0ABT5EET0_9BACT</name>
<proteinExistence type="predicted"/>